<evidence type="ECO:0000256" key="1">
    <source>
        <dbReference type="ARBA" id="ARBA00004370"/>
    </source>
</evidence>
<keyword evidence="7" id="KW-1133">Transmembrane helix</keyword>
<keyword evidence="5" id="KW-0677">Repeat</keyword>
<evidence type="ECO:0000313" key="16">
    <source>
        <dbReference type="Proteomes" id="UP000245119"/>
    </source>
</evidence>
<dbReference type="PRINTS" id="PR00007">
    <property type="entry name" value="COMPLEMNTC1Q"/>
</dbReference>
<feature type="domain" description="Cadherin" evidence="13">
    <location>
        <begin position="521"/>
        <end position="638"/>
    </location>
</feature>
<dbReference type="FunFam" id="2.60.40.60:FF:000080">
    <property type="entry name" value="FAT atypical cadherin 1"/>
    <property type="match status" value="1"/>
</dbReference>
<evidence type="ECO:0000256" key="4">
    <source>
        <dbReference type="ARBA" id="ARBA00022729"/>
    </source>
</evidence>
<reference evidence="15 16" key="1">
    <citation type="submission" date="2018-04" db="EMBL/GenBank/DDBJ databases">
        <title>The genome of golden apple snail Pomacea canaliculata provides insight into stress tolerance and invasive adaptation.</title>
        <authorList>
            <person name="Liu C."/>
            <person name="Liu B."/>
            <person name="Ren Y."/>
            <person name="Zhang Y."/>
            <person name="Wang H."/>
            <person name="Li S."/>
            <person name="Jiang F."/>
            <person name="Yin L."/>
            <person name="Zhang G."/>
            <person name="Qian W."/>
            <person name="Fan W."/>
        </authorList>
    </citation>
    <scope>NUCLEOTIDE SEQUENCE [LARGE SCALE GENOMIC DNA]</scope>
    <source>
        <strain evidence="15">SZHN2017</strain>
        <tissue evidence="15">Muscle</tissue>
    </source>
</reference>
<feature type="domain" description="Cadherin" evidence="13">
    <location>
        <begin position="745"/>
        <end position="863"/>
    </location>
</feature>
<dbReference type="GO" id="GO:0045296">
    <property type="term" value="F:cadherin binding"/>
    <property type="evidence" value="ECO:0007669"/>
    <property type="project" value="TreeGrafter"/>
</dbReference>
<dbReference type="SMART" id="SM00110">
    <property type="entry name" value="C1Q"/>
    <property type="match status" value="1"/>
</dbReference>
<dbReference type="InterPro" id="IPR002126">
    <property type="entry name" value="Cadherin-like_dom"/>
</dbReference>
<keyword evidence="2" id="KW-0245">EGF-like domain</keyword>
<dbReference type="CDD" id="cd11304">
    <property type="entry name" value="Cadherin_repeat"/>
    <property type="match status" value="14"/>
</dbReference>
<dbReference type="Gene3D" id="2.60.40.60">
    <property type="entry name" value="Cadherins"/>
    <property type="match status" value="17"/>
</dbReference>
<dbReference type="Proteomes" id="UP000245119">
    <property type="component" value="Linkage Group LG1"/>
</dbReference>
<dbReference type="Gene3D" id="2.60.120.40">
    <property type="match status" value="1"/>
</dbReference>
<dbReference type="PANTHER" id="PTHR24027:SF438">
    <property type="entry name" value="CADHERIN 23"/>
    <property type="match status" value="1"/>
</dbReference>
<dbReference type="SUPFAM" id="SSF49842">
    <property type="entry name" value="TNF-like"/>
    <property type="match status" value="1"/>
</dbReference>
<evidence type="ECO:0000256" key="9">
    <source>
        <dbReference type="ARBA" id="ARBA00023157"/>
    </source>
</evidence>
<keyword evidence="16" id="KW-1185">Reference proteome</keyword>
<feature type="domain" description="C1q" evidence="14">
    <location>
        <begin position="1947"/>
        <end position="2084"/>
    </location>
</feature>
<feature type="domain" description="Cadherin" evidence="13">
    <location>
        <begin position="1196"/>
        <end position="1300"/>
    </location>
</feature>
<feature type="compositionally biased region" description="Polar residues" evidence="12">
    <location>
        <begin position="551"/>
        <end position="572"/>
    </location>
</feature>
<dbReference type="InterPro" id="IPR015919">
    <property type="entry name" value="Cadherin-like_sf"/>
</dbReference>
<dbReference type="PROSITE" id="PS00232">
    <property type="entry name" value="CADHERIN_1"/>
    <property type="match status" value="7"/>
</dbReference>
<gene>
    <name evidence="15" type="ORF">C0Q70_00372</name>
</gene>
<dbReference type="InterPro" id="IPR008983">
    <property type="entry name" value="Tumour_necrosis_fac-like_dom"/>
</dbReference>
<evidence type="ECO:0000256" key="3">
    <source>
        <dbReference type="ARBA" id="ARBA00022692"/>
    </source>
</evidence>
<dbReference type="GO" id="GO:0016477">
    <property type="term" value="P:cell migration"/>
    <property type="evidence" value="ECO:0007669"/>
    <property type="project" value="TreeGrafter"/>
</dbReference>
<dbReference type="SUPFAM" id="SSF49313">
    <property type="entry name" value="Cadherin-like"/>
    <property type="match status" value="15"/>
</dbReference>
<evidence type="ECO:0000256" key="2">
    <source>
        <dbReference type="ARBA" id="ARBA00022536"/>
    </source>
</evidence>
<feature type="domain" description="Cadherin" evidence="13">
    <location>
        <begin position="1473"/>
        <end position="1565"/>
    </location>
</feature>
<feature type="domain" description="Cadherin" evidence="13">
    <location>
        <begin position="300"/>
        <end position="417"/>
    </location>
</feature>
<feature type="domain" description="Cadherin" evidence="13">
    <location>
        <begin position="981"/>
        <end position="1084"/>
    </location>
</feature>
<dbReference type="Pfam" id="PF00028">
    <property type="entry name" value="Cadherin"/>
    <property type="match status" value="10"/>
</dbReference>
<evidence type="ECO:0000259" key="13">
    <source>
        <dbReference type="PROSITE" id="PS50268"/>
    </source>
</evidence>
<sequence length="2084" mass="227420">MDRHRNVTVTSASPIYVTVEKVTGSDGVWNVRLNNVLDRETLDHIILNFDLHGDVVLPVSTMLFVGDVNDNPPKFEKIFYAADVNESTRVGTTVFTGIKTTDPDDGIGKTVSYNMTYVGSSSQNTFTMDSITGSVHLTGPLDFEKINLYHYIVTATDGGGLNSTADLIFTVLDVQDTPPFFTGLPYTVSVDEDTKAHTDLLQIKAEDGDRFPAISNAVKYSITAESCVGLFQLNMTGALSVGNTQLDRDSTPLTDVNGVCSVTVQATEIDTHPPQLGNTTATTTVTITVQDLNDNAPQFSSPSFTAMIKENSPAGVSLTLPSNGQIMVSDKDQGTNSLLTISLIQSGDTFDLEQTHIQSNGPVFIRVKNPALLDYEKSDTLSFTIVARDNSTKGPTNSASATVTVNIQPVNEFTPEFIAVDIKASVPEGSPVGLVVVNASAFDRDKGGSDGRITYSLQNHQGMFRIDPNTGVVTVASQATDREKKDTYNLLVQAQDGGGLINSTSLTITIEDLNDNKPNFKRTQYDAILTEDSTTFTRPLRLEASDDDKPGTQNSNITYTLSPNSSPDNQAGNFHIDPLTGEVTVVRPLDYESVSFLAGQPGTITLTAVTTDQGQPPLNSTVHVTITLLDINDNAPNFTQSSYSQIIKEDASLGSVVTTVHASDADGSAPNNLVSYFIESGAQDRFRINATTGAIKVSGPLDREKTSSYLLTIVTRDQAENPKSSNCTVNITLSDVNDEKPTFGDRSDVTIDVNETASGQLYVMTATDPDLNSQLRYSILWTESTGQSGIYTSLDPQVLNQWIGINNNTGALMALKPLNKTATRMFTLAIQVEDIKAEQNKPQSAKGFVKINIIDINNNPPRFSPSGSVTASVTENSVEGMALLLTGSIHVADLDENENSQFKLTLEGPFAPYFEVYPVEVQSSADVIIRVKNNTVLDYETRQTLDLKITAMETLTAEKRQDSLMVHVTIQDENDNSPVFDKHSYNVSIPENTSHGISISTVHAVDKDGSLKFNTVTYSLPDSNSLFLVDSSSGVVTVAQDNGLDYEKRQAYSLAVEATDGGGRRDTATLNVVITDINDNPPIFEKPEYSAFVTENTTSFDTPIAVKATDADAGVNKEIEYFIFNTSTLHQNFTVDKSTGQLSLVSPLDYESLPDKTTGRVTLLVGARDLGSPSLSTNVSVVVTVKDVNDNSPQFDNTTYHLSVAEDAANGYTLLLVHAHDADGSAPNNQVFYSIEEGDHDSFQVGHRSGEIKVVGKLDRETVANYTLRIMASDEGTPPSVSYCDVYIDLSDINDELPQFREKHVLVQISDGVFGAVYTMSAVDRDLDSHLLYSIVWNESYALSSSLAVLPGDQLANWIDIDTEFGTINEKRQFDSSKVVKFFLTILVQDLNAFNPKPQNDTGGKEWNAETGEFMFEVHTFAPRNSSVWLTLYHKFIRVRTLEVHAEEDSKADMAVQAGLPPDIVTLRHAYLIPEDTPPGSILFNFRAVYSDNHRAVTVGTAPNSYVTVQPLSAPDGLWNVLLNYPLDRETLDEIQLNFFVLADDVLEIRTTLYVTDVNDNPPTFERSLYTADVSEDTTVGTTVFTDIRTRDPDTGVGGVVTYSMTSSSTWGTPPPSLWSTECDAILHENEVSFNRPLHIQVTDEIEPGSESSNIMYSLSSSSEPPGLAGHFHIDPFTGDVSVVQPLDFDNISFSPANPGAISLTAIIRDHGRSPLSSTSTFTIILLDINDNTPQFEKSEYISVVPENVRIGYQLMVVRAHDADGTAPNNQVFYFLETGGRDQLAVDHVTGAITVVGELDRESVATYSLHVMARDQAADPLHSYCTVYINVSDINDEPPRFREKHVTIDVSDGAFGDIYDMSAVDLDLNSHLKYSILWEDSYGQTGSNEFLQGEELMQWVDVDADNGMIHEKRPLDRTQVRQLNLLLLVQDLNATDPKLQEDSGMKHMDQKVTFSAGLSHYLELTEAEPVVYDRIFVNEGNGYSSRTGIFTCPQSGKYVFGIDVLAAGNSSVSLSLYHKVSRVRTFEVHAGEDSKADGVTAVLQVTHGDDVYVAPTPRHSSRLSGAPHAILNTFSGSLLSPAFE</sequence>
<accession>A0A2T7PWG9</accession>
<comment type="caution">
    <text evidence="15">The sequence shown here is derived from an EMBL/GenBank/DDBJ whole genome shotgun (WGS) entry which is preliminary data.</text>
</comment>
<evidence type="ECO:0000256" key="8">
    <source>
        <dbReference type="ARBA" id="ARBA00023136"/>
    </source>
</evidence>
<keyword evidence="10" id="KW-0325">Glycoprotein</keyword>
<evidence type="ECO:0000256" key="11">
    <source>
        <dbReference type="PROSITE-ProRule" id="PRU00043"/>
    </source>
</evidence>
<dbReference type="PANTHER" id="PTHR24027">
    <property type="entry name" value="CADHERIN-23"/>
    <property type="match status" value="1"/>
</dbReference>
<evidence type="ECO:0000313" key="15">
    <source>
        <dbReference type="EMBL" id="PVD37771.1"/>
    </source>
</evidence>
<evidence type="ECO:0000256" key="10">
    <source>
        <dbReference type="ARBA" id="ARBA00023180"/>
    </source>
</evidence>
<organism evidence="15 16">
    <name type="scientific">Pomacea canaliculata</name>
    <name type="common">Golden apple snail</name>
    <dbReference type="NCBI Taxonomy" id="400727"/>
    <lineage>
        <taxon>Eukaryota</taxon>
        <taxon>Metazoa</taxon>
        <taxon>Spiralia</taxon>
        <taxon>Lophotrochozoa</taxon>
        <taxon>Mollusca</taxon>
        <taxon>Gastropoda</taxon>
        <taxon>Caenogastropoda</taxon>
        <taxon>Architaenioglossa</taxon>
        <taxon>Ampullarioidea</taxon>
        <taxon>Ampullariidae</taxon>
        <taxon>Pomacea</taxon>
    </lineage>
</organism>
<dbReference type="PRINTS" id="PR00205">
    <property type="entry name" value="CADHERIN"/>
</dbReference>
<dbReference type="PROSITE" id="PS50268">
    <property type="entry name" value="CADHERIN_2"/>
    <property type="match status" value="15"/>
</dbReference>
<dbReference type="GO" id="GO:0005509">
    <property type="term" value="F:calcium ion binding"/>
    <property type="evidence" value="ECO:0007669"/>
    <property type="project" value="UniProtKB-UniRule"/>
</dbReference>
<dbReference type="GO" id="GO:0008013">
    <property type="term" value="F:beta-catenin binding"/>
    <property type="evidence" value="ECO:0007669"/>
    <property type="project" value="TreeGrafter"/>
</dbReference>
<comment type="subcellular location">
    <subcellularLocation>
        <location evidence="1">Membrane</location>
    </subcellularLocation>
</comment>
<keyword evidence="4" id="KW-0732">Signal</keyword>
<dbReference type="GO" id="GO:0016342">
    <property type="term" value="C:catenin complex"/>
    <property type="evidence" value="ECO:0007669"/>
    <property type="project" value="TreeGrafter"/>
</dbReference>
<evidence type="ECO:0000256" key="5">
    <source>
        <dbReference type="ARBA" id="ARBA00022737"/>
    </source>
</evidence>
<dbReference type="GO" id="GO:0007156">
    <property type="term" value="P:homophilic cell adhesion via plasma membrane adhesion molecules"/>
    <property type="evidence" value="ECO:0007669"/>
    <property type="project" value="InterPro"/>
</dbReference>
<dbReference type="Pfam" id="PF00386">
    <property type="entry name" value="C1q"/>
    <property type="match status" value="1"/>
</dbReference>
<evidence type="ECO:0008006" key="17">
    <source>
        <dbReference type="Google" id="ProtNLM"/>
    </source>
</evidence>
<feature type="domain" description="Cadherin" evidence="13">
    <location>
        <begin position="1085"/>
        <end position="1195"/>
    </location>
</feature>
<name>A0A2T7PWG9_POMCA</name>
<evidence type="ECO:0000256" key="6">
    <source>
        <dbReference type="ARBA" id="ARBA00022837"/>
    </source>
</evidence>
<dbReference type="FunFam" id="2.60.40.60:FF:000013">
    <property type="entry name" value="Cadherin EGF LAG seven-pass G-type receptor"/>
    <property type="match status" value="1"/>
</dbReference>
<feature type="domain" description="Cadherin" evidence="13">
    <location>
        <begin position="865"/>
        <end position="980"/>
    </location>
</feature>
<feature type="domain" description="Cadherin" evidence="13">
    <location>
        <begin position="76"/>
        <end position="181"/>
    </location>
</feature>
<dbReference type="PROSITE" id="PS50871">
    <property type="entry name" value="C1Q"/>
    <property type="match status" value="1"/>
</dbReference>
<protein>
    <recommendedName>
        <fullName evidence="17">Protocadherin Fat 4-like</fullName>
    </recommendedName>
</protein>
<dbReference type="OrthoDB" id="10009278at2759"/>
<dbReference type="FunFam" id="2.60.40.60:FF:000020">
    <property type="entry name" value="Dachsous cadherin-related 1b"/>
    <property type="match status" value="4"/>
</dbReference>
<feature type="domain" description="Cadherin" evidence="13">
    <location>
        <begin position="1566"/>
        <end position="1736"/>
    </location>
</feature>
<dbReference type="InterPro" id="IPR039808">
    <property type="entry name" value="Cadherin"/>
</dbReference>
<feature type="domain" description="Cadherin" evidence="13">
    <location>
        <begin position="639"/>
        <end position="743"/>
    </location>
</feature>
<dbReference type="SMART" id="SM00112">
    <property type="entry name" value="CA"/>
    <property type="match status" value="14"/>
</dbReference>
<feature type="domain" description="Cadherin" evidence="13">
    <location>
        <begin position="1737"/>
        <end position="1841"/>
    </location>
</feature>
<feature type="region of interest" description="Disordered" evidence="12">
    <location>
        <begin position="542"/>
        <end position="573"/>
    </location>
</feature>
<keyword evidence="8" id="KW-0472">Membrane</keyword>
<dbReference type="InterPro" id="IPR020894">
    <property type="entry name" value="Cadherin_CS"/>
</dbReference>
<evidence type="ECO:0000256" key="12">
    <source>
        <dbReference type="SAM" id="MobiDB-lite"/>
    </source>
</evidence>
<evidence type="ECO:0000259" key="14">
    <source>
        <dbReference type="PROSITE" id="PS50871"/>
    </source>
</evidence>
<dbReference type="STRING" id="400727.A0A2T7PWG9"/>
<dbReference type="InterPro" id="IPR001073">
    <property type="entry name" value="C1q_dom"/>
</dbReference>
<evidence type="ECO:0000256" key="7">
    <source>
        <dbReference type="ARBA" id="ARBA00022989"/>
    </source>
</evidence>
<keyword evidence="6 11" id="KW-0106">Calcium</keyword>
<keyword evidence="9" id="KW-1015">Disulfide bond</keyword>
<feature type="domain" description="Cadherin" evidence="13">
    <location>
        <begin position="1858"/>
        <end position="1971"/>
    </location>
</feature>
<feature type="domain" description="Cadherin" evidence="13">
    <location>
        <begin position="182"/>
        <end position="299"/>
    </location>
</feature>
<feature type="domain" description="Cadherin" evidence="13">
    <location>
        <begin position="418"/>
        <end position="520"/>
    </location>
</feature>
<proteinExistence type="predicted"/>
<dbReference type="EMBL" id="PZQS01000001">
    <property type="protein sequence ID" value="PVD37771.1"/>
    <property type="molecule type" value="Genomic_DNA"/>
</dbReference>
<keyword evidence="3" id="KW-0812">Transmembrane</keyword>